<accession>A0ABR1KHA9</accession>
<evidence type="ECO:0000256" key="3">
    <source>
        <dbReference type="ARBA" id="ARBA00022692"/>
    </source>
</evidence>
<evidence type="ECO:0000256" key="4">
    <source>
        <dbReference type="ARBA" id="ARBA00022989"/>
    </source>
</evidence>
<feature type="region of interest" description="Disordered" evidence="7">
    <location>
        <begin position="162"/>
        <end position="207"/>
    </location>
</feature>
<feature type="region of interest" description="Disordered" evidence="7">
    <location>
        <begin position="646"/>
        <end position="716"/>
    </location>
</feature>
<keyword evidence="10" id="KW-1185">Reference proteome</keyword>
<dbReference type="InterPro" id="IPR051143">
    <property type="entry name" value="TrkH_K-transport"/>
</dbReference>
<feature type="transmembrane region" description="Helical" evidence="8">
    <location>
        <begin position="326"/>
        <end position="344"/>
    </location>
</feature>
<evidence type="ECO:0000256" key="1">
    <source>
        <dbReference type="ARBA" id="ARBA00004141"/>
    </source>
</evidence>
<feature type="transmembrane region" description="Helical" evidence="8">
    <location>
        <begin position="418"/>
        <end position="438"/>
    </location>
</feature>
<dbReference type="SUPFAM" id="SSF81324">
    <property type="entry name" value="Voltage-gated potassium channels"/>
    <property type="match status" value="1"/>
</dbReference>
<feature type="transmembrane region" description="Helical" evidence="8">
    <location>
        <begin position="356"/>
        <end position="383"/>
    </location>
</feature>
<feature type="compositionally biased region" description="Basic and acidic residues" evidence="7">
    <location>
        <begin position="653"/>
        <end position="667"/>
    </location>
</feature>
<feature type="transmembrane region" description="Helical" evidence="8">
    <location>
        <begin position="45"/>
        <end position="64"/>
    </location>
</feature>
<dbReference type="Gene3D" id="1.10.287.70">
    <property type="match status" value="1"/>
</dbReference>
<name>A0ABR1KHA9_9PEZI</name>
<comment type="caution">
    <text evidence="9">The sequence shown here is derived from an EMBL/GenBank/DDBJ whole genome shotgun (WGS) entry which is preliminary data.</text>
</comment>
<organism evidence="9 10">
    <name type="scientific">Phyllosticta citriasiana</name>
    <dbReference type="NCBI Taxonomy" id="595635"/>
    <lineage>
        <taxon>Eukaryota</taxon>
        <taxon>Fungi</taxon>
        <taxon>Dikarya</taxon>
        <taxon>Ascomycota</taxon>
        <taxon>Pezizomycotina</taxon>
        <taxon>Dothideomycetes</taxon>
        <taxon>Dothideomycetes incertae sedis</taxon>
        <taxon>Botryosphaeriales</taxon>
        <taxon>Phyllostictaceae</taxon>
        <taxon>Phyllosticta</taxon>
    </lineage>
</organism>
<dbReference type="PANTHER" id="PTHR31064">
    <property type="entry name" value="POTASSIUM TRANSPORT PROTEIN DDB_G0292412-RELATED"/>
    <property type="match status" value="1"/>
</dbReference>
<dbReference type="PANTHER" id="PTHR31064:SF30">
    <property type="entry name" value="HIGH-AFFINITY POTASSIUM TRANSPORT PROTEIN-RELATED"/>
    <property type="match status" value="1"/>
</dbReference>
<evidence type="ECO:0000256" key="7">
    <source>
        <dbReference type="SAM" id="MobiDB-lite"/>
    </source>
</evidence>
<dbReference type="Proteomes" id="UP001363622">
    <property type="component" value="Unassembled WGS sequence"/>
</dbReference>
<dbReference type="Pfam" id="PF02386">
    <property type="entry name" value="TrkH"/>
    <property type="match status" value="1"/>
</dbReference>
<protein>
    <submittedName>
        <fullName evidence="9">Potassium transport protein-like protein 1</fullName>
    </submittedName>
</protein>
<keyword evidence="6 8" id="KW-0472">Membrane</keyword>
<evidence type="ECO:0000313" key="9">
    <source>
        <dbReference type="EMBL" id="KAK7513630.1"/>
    </source>
</evidence>
<gene>
    <name evidence="9" type="ORF">IWZ03DRAFT_400904</name>
</gene>
<sequence>MPSSRTWYLRMPEPPPQNQHHHHGHGPKQHFWHCFKDEAFHVNFYRLHMSYFVFVILISSLIMYGEGLANDPRQINGSRLRYIDALYLCCSAMTTTGLNTVNLGSLTGFQQAVLCILLIIGNIPFVSFFVVVIRRHYFCRKLANIVQNSKSCRRVVEDLEQEESATRDTARNQVKNRRPQKAQRAPPDQDRRKPRTIPKKDESQRHFHHSAGWGAFPWPWETQVAERLFHYPFRELKREWKTQDRSYISFDPDVDERGRFRNLTEHEREELGGVEYRALVALLWLLVIYQVFWYALGILFLVPYAYRRSVQEILKTSQPGDLEPGWWGFFAVVTSFANGGINVLNSNFVPFQTYYYILIVTGLVTVAGNTHFPIFLRFSIWLLSKIVPLNSRLRQTFLFLLHHPRRCFIYLFPARETWYLLAIQFIIDITMWILFELLNLGIPAVDSIPAGTRTICGLFQALGLRTSGSYIILMSSLAPALLIAYLIAMYVSNFPIVMALRQTNTYEERSLGIDKRETSGRGGLARHLRRQLAYDMWFQILAWFLISIIERSKLMNSQPGFNQFAILFEVTSAYGTVGLSTGVPYDDYSLSGAFQTGSKLVLMAVMLRGRHRGLPLAIDRSILLPGEELMHRMDAEYNELGHWREEEEEELIRDERESGARELESRKKNGSPSRKRGRTRINDAQQRNSSRRRRSSNSSSSSSSTNDDNGPRFEIT</sequence>
<dbReference type="EMBL" id="JBBPHU010000009">
    <property type="protein sequence ID" value="KAK7513630.1"/>
    <property type="molecule type" value="Genomic_DNA"/>
</dbReference>
<feature type="transmembrane region" description="Helical" evidence="8">
    <location>
        <begin position="470"/>
        <end position="491"/>
    </location>
</feature>
<comment type="subcellular location">
    <subcellularLocation>
        <location evidence="1">Membrane</location>
        <topology evidence="1">Multi-pass membrane protein</topology>
    </subcellularLocation>
</comment>
<reference evidence="9 10" key="1">
    <citation type="submission" date="2024-04" db="EMBL/GenBank/DDBJ databases">
        <title>Phyllosticta paracitricarpa is synonymous to the EU quarantine fungus P. citricarpa based on phylogenomic analyses.</title>
        <authorList>
            <consortium name="Lawrence Berkeley National Laboratory"/>
            <person name="Van Ingen-Buijs V.A."/>
            <person name="Van Westerhoven A.C."/>
            <person name="Haridas S."/>
            <person name="Skiadas P."/>
            <person name="Martin F."/>
            <person name="Groenewald J.Z."/>
            <person name="Crous P.W."/>
            <person name="Seidl M.F."/>
        </authorList>
    </citation>
    <scope>NUCLEOTIDE SEQUENCE [LARGE SCALE GENOMIC DNA]</scope>
    <source>
        <strain evidence="9 10">CBS 123371</strain>
    </source>
</reference>
<dbReference type="InterPro" id="IPR003445">
    <property type="entry name" value="Cat_transpt"/>
</dbReference>
<evidence type="ECO:0000256" key="6">
    <source>
        <dbReference type="ARBA" id="ARBA00023136"/>
    </source>
</evidence>
<evidence type="ECO:0000256" key="2">
    <source>
        <dbReference type="ARBA" id="ARBA00022448"/>
    </source>
</evidence>
<feature type="transmembrane region" description="Helical" evidence="8">
    <location>
        <begin position="278"/>
        <end position="306"/>
    </location>
</feature>
<proteinExistence type="predicted"/>
<evidence type="ECO:0000256" key="8">
    <source>
        <dbReference type="SAM" id="Phobius"/>
    </source>
</evidence>
<keyword evidence="2" id="KW-0813">Transport</keyword>
<feature type="transmembrane region" description="Helical" evidence="8">
    <location>
        <begin position="111"/>
        <end position="133"/>
    </location>
</feature>
<keyword evidence="4 8" id="KW-1133">Transmembrane helix</keyword>
<keyword evidence="5" id="KW-0406">Ion transport</keyword>
<keyword evidence="3 8" id="KW-0812">Transmembrane</keyword>
<evidence type="ECO:0000256" key="5">
    <source>
        <dbReference type="ARBA" id="ARBA00023065"/>
    </source>
</evidence>
<evidence type="ECO:0000313" key="10">
    <source>
        <dbReference type="Proteomes" id="UP001363622"/>
    </source>
</evidence>